<dbReference type="GO" id="GO:0036424">
    <property type="term" value="F:L-phosphoserine phosphatase activity"/>
    <property type="evidence" value="ECO:0007669"/>
    <property type="project" value="TreeGrafter"/>
</dbReference>
<sequence length="229" mass="26010">MIEIVDRKKKTNINPEADYLENIKLMVFDMDGVLLKNRNSWDVIINRSMNKTTTGTGMQLTFDYIYQNGVPDRLYENLTETKIMTYLNLNDVTSNIARTIGYLKDRNIKTAIVSAGSHVFAGYLSELFGIDNFIGNEVNVKNHCFIKNVDPAKKDTNVKDIQSRYGISPAETVSVGDSYMDLSMRRRSKYFVAFNPGTRKLVDAADFVVNSTNLYGIIEKMAVHEIFNS</sequence>
<dbReference type="AlphaFoldDB" id="A0A1V0N5G7"/>
<keyword evidence="10" id="KW-1185">Reference proteome</keyword>
<dbReference type="SUPFAM" id="SSF56784">
    <property type="entry name" value="HAD-like"/>
    <property type="match status" value="1"/>
</dbReference>
<dbReference type="InterPro" id="IPR050582">
    <property type="entry name" value="HAD-like_SerB"/>
</dbReference>
<keyword evidence="5" id="KW-0479">Metal-binding</keyword>
<evidence type="ECO:0000256" key="7">
    <source>
        <dbReference type="ARBA" id="ARBA00022842"/>
    </source>
</evidence>
<evidence type="ECO:0000256" key="6">
    <source>
        <dbReference type="ARBA" id="ARBA00022801"/>
    </source>
</evidence>
<dbReference type="EMBL" id="CP015363">
    <property type="protein sequence ID" value="ARD85382.1"/>
    <property type="molecule type" value="Genomic_DNA"/>
</dbReference>
<comment type="cofactor">
    <cofactor evidence="1">
        <name>Mg(2+)</name>
        <dbReference type="ChEBI" id="CHEBI:18420"/>
    </cofactor>
</comment>
<evidence type="ECO:0000256" key="8">
    <source>
        <dbReference type="ARBA" id="ARBA00023299"/>
    </source>
</evidence>
<keyword evidence="7" id="KW-0460">Magnesium</keyword>
<protein>
    <recommendedName>
        <fullName evidence="3">phosphoserine phosphatase</fullName>
        <ecNumber evidence="3">3.1.3.3</ecNumber>
    </recommendedName>
</protein>
<evidence type="ECO:0000313" key="9">
    <source>
        <dbReference type="EMBL" id="ARD85382.1"/>
    </source>
</evidence>
<dbReference type="Proteomes" id="UP000192050">
    <property type="component" value="Chromosome"/>
</dbReference>
<evidence type="ECO:0000313" key="10">
    <source>
        <dbReference type="Proteomes" id="UP000192050"/>
    </source>
</evidence>
<proteinExistence type="predicted"/>
<dbReference type="PANTHER" id="PTHR43344">
    <property type="entry name" value="PHOSPHOSERINE PHOSPHATASE"/>
    <property type="match status" value="1"/>
</dbReference>
<organism evidence="9 10">
    <name type="scientific">Ferroplasma acidiphilum</name>
    <dbReference type="NCBI Taxonomy" id="74969"/>
    <lineage>
        <taxon>Archaea</taxon>
        <taxon>Methanobacteriati</taxon>
        <taxon>Thermoplasmatota</taxon>
        <taxon>Thermoplasmata</taxon>
        <taxon>Thermoplasmatales</taxon>
        <taxon>Ferroplasmaceae</taxon>
        <taxon>Ferroplasma</taxon>
    </lineage>
</organism>
<dbReference type="Pfam" id="PF00702">
    <property type="entry name" value="Hydrolase"/>
    <property type="match status" value="1"/>
</dbReference>
<dbReference type="GO" id="GO:0000287">
    <property type="term" value="F:magnesium ion binding"/>
    <property type="evidence" value="ECO:0007669"/>
    <property type="project" value="TreeGrafter"/>
</dbReference>
<dbReference type="KEGG" id="fai:FAD_1533"/>
<keyword evidence="8" id="KW-0718">Serine biosynthesis</keyword>
<comment type="pathway">
    <text evidence="2">Amino-acid biosynthesis; L-serine biosynthesis; L-serine from 3-phospho-D-glycerate: step 3/3.</text>
</comment>
<accession>A0A1V0N5G7</accession>
<evidence type="ECO:0000256" key="4">
    <source>
        <dbReference type="ARBA" id="ARBA00022605"/>
    </source>
</evidence>
<dbReference type="STRING" id="74969.FAD_1533"/>
<keyword evidence="4" id="KW-0028">Amino-acid biosynthesis</keyword>
<dbReference type="RefSeq" id="WP_009886669.1">
    <property type="nucleotide sequence ID" value="NZ_CP015363.1"/>
</dbReference>
<evidence type="ECO:0000256" key="2">
    <source>
        <dbReference type="ARBA" id="ARBA00005135"/>
    </source>
</evidence>
<name>A0A1V0N5G7_9ARCH</name>
<evidence type="ECO:0000256" key="5">
    <source>
        <dbReference type="ARBA" id="ARBA00022723"/>
    </source>
</evidence>
<gene>
    <name evidence="9" type="ORF">FAD_1533</name>
</gene>
<dbReference type="InterPro" id="IPR023214">
    <property type="entry name" value="HAD_sf"/>
</dbReference>
<evidence type="ECO:0000256" key="3">
    <source>
        <dbReference type="ARBA" id="ARBA00012640"/>
    </source>
</evidence>
<dbReference type="GO" id="GO:0005737">
    <property type="term" value="C:cytoplasm"/>
    <property type="evidence" value="ECO:0007669"/>
    <property type="project" value="TreeGrafter"/>
</dbReference>
<dbReference type="GO" id="GO:0006564">
    <property type="term" value="P:L-serine biosynthetic process"/>
    <property type="evidence" value="ECO:0007669"/>
    <property type="project" value="UniProtKB-KW"/>
</dbReference>
<dbReference type="OrthoDB" id="10041at2157"/>
<keyword evidence="6" id="KW-0378">Hydrolase</keyword>
<dbReference type="GeneID" id="16024799"/>
<evidence type="ECO:0000256" key="1">
    <source>
        <dbReference type="ARBA" id="ARBA00001946"/>
    </source>
</evidence>
<reference evidence="9 10" key="1">
    <citation type="submission" date="2011-10" db="EMBL/GenBank/DDBJ databases">
        <title>Metabolic and evolutionary patterns in the extreme acidophile Ferroplasma acidiphilum.</title>
        <authorList>
            <person name="Golyshina O.V."/>
            <person name="Kozyavkin S.A."/>
            <person name="Tatusov R.L."/>
            <person name="Slesarev A.I."/>
            <person name="Golyshin P.N."/>
        </authorList>
    </citation>
    <scope>NUCLEOTIDE SEQUENCE [LARGE SCALE GENOMIC DNA]</scope>
    <source>
        <strain evidence="10">Y</strain>
    </source>
</reference>
<dbReference type="PANTHER" id="PTHR43344:SF2">
    <property type="entry name" value="PHOSPHOSERINE PHOSPHATASE"/>
    <property type="match status" value="1"/>
</dbReference>
<dbReference type="InterPro" id="IPR036412">
    <property type="entry name" value="HAD-like_sf"/>
</dbReference>
<dbReference type="Gene3D" id="3.40.50.1000">
    <property type="entry name" value="HAD superfamily/HAD-like"/>
    <property type="match status" value="1"/>
</dbReference>
<dbReference type="EC" id="3.1.3.3" evidence="3"/>
<dbReference type="GeneID" id="31677024"/>